<reference evidence="2" key="1">
    <citation type="submission" date="2022-10" db="EMBL/GenBank/DDBJ databases">
        <title>Comparative genomic analysis of Cohnella hashimotonis sp. nov., isolated from the International Space Station.</title>
        <authorList>
            <person name="Simpson A."/>
            <person name="Venkateswaran K."/>
        </authorList>
    </citation>
    <scope>NUCLEOTIDE SEQUENCE</scope>
    <source>
        <strain evidence="2">DSM 28161</strain>
    </source>
</reference>
<dbReference type="Proteomes" id="UP001153404">
    <property type="component" value="Unassembled WGS sequence"/>
</dbReference>
<keyword evidence="3" id="KW-1185">Reference proteome</keyword>
<dbReference type="InterPro" id="IPR013830">
    <property type="entry name" value="SGNH_hydro"/>
</dbReference>
<dbReference type="SUPFAM" id="SSF52266">
    <property type="entry name" value="SGNH hydrolase"/>
    <property type="match status" value="1"/>
</dbReference>
<evidence type="ECO:0000259" key="1">
    <source>
        <dbReference type="Pfam" id="PF13472"/>
    </source>
</evidence>
<feature type="domain" description="SGNH hydrolase-type esterase" evidence="1">
    <location>
        <begin position="28"/>
        <end position="194"/>
    </location>
</feature>
<evidence type="ECO:0000313" key="2">
    <source>
        <dbReference type="EMBL" id="MDG0813444.1"/>
    </source>
</evidence>
<proteinExistence type="predicted"/>
<dbReference type="AlphaFoldDB" id="A0A9X4L463"/>
<dbReference type="GO" id="GO:0016787">
    <property type="term" value="F:hydrolase activity"/>
    <property type="evidence" value="ECO:0007669"/>
    <property type="project" value="UniProtKB-KW"/>
</dbReference>
<dbReference type="RefSeq" id="WP_277537389.1">
    <property type="nucleotide sequence ID" value="NZ_JAPDIA010000008.1"/>
</dbReference>
<accession>A0A9X4L463</accession>
<gene>
    <name evidence="2" type="ORF">OMP40_32280</name>
</gene>
<dbReference type="PANTHER" id="PTHR34407:SF1">
    <property type="entry name" value="SGNH HYDROLASE-TYPE ESTERASE DOMAIN-CONTAINING PROTEIN"/>
    <property type="match status" value="1"/>
</dbReference>
<name>A0A9X4L463_9BACL</name>
<protein>
    <submittedName>
        <fullName evidence="2">SGNH/GDSL hydrolase family protein</fullName>
    </submittedName>
</protein>
<organism evidence="2 3">
    <name type="scientific">Cohnella rhizosphaerae</name>
    <dbReference type="NCBI Taxonomy" id="1457232"/>
    <lineage>
        <taxon>Bacteria</taxon>
        <taxon>Bacillati</taxon>
        <taxon>Bacillota</taxon>
        <taxon>Bacilli</taxon>
        <taxon>Bacillales</taxon>
        <taxon>Paenibacillaceae</taxon>
        <taxon>Cohnella</taxon>
    </lineage>
</organism>
<comment type="caution">
    <text evidence="2">The sequence shown here is derived from an EMBL/GenBank/DDBJ whole genome shotgun (WGS) entry which is preliminary data.</text>
</comment>
<dbReference type="CDD" id="cd00229">
    <property type="entry name" value="SGNH_hydrolase"/>
    <property type="match status" value="1"/>
</dbReference>
<evidence type="ECO:0000313" key="3">
    <source>
        <dbReference type="Proteomes" id="UP001153404"/>
    </source>
</evidence>
<sequence>MNPDVWRHRGPLAKLREKLKSGAATIGFLGGSITEAAPGYNWPEKVLAWLTETYPAVRFTVENAAIGATGSDLACFRVRRDIIDRQCDIVFVEYAVNDHYADKEIRKRAREGLIRQLLAWGEADIVLVYTYLQAMYADMSGGRVPDSVAELEQLARHYGIGSIWAGLYAFEEVRKGRMDWDEWLPDGLHPTHRGKLELRASRDRLFGARAAAGRRG</sequence>
<dbReference type="PANTHER" id="PTHR34407">
    <property type="entry name" value="EXPRESSED PROTEIN"/>
    <property type="match status" value="1"/>
</dbReference>
<dbReference type="Pfam" id="PF13472">
    <property type="entry name" value="Lipase_GDSL_2"/>
    <property type="match status" value="1"/>
</dbReference>
<dbReference type="EMBL" id="JAPDIA010000008">
    <property type="protein sequence ID" value="MDG0813444.1"/>
    <property type="molecule type" value="Genomic_DNA"/>
</dbReference>
<dbReference type="InterPro" id="IPR036514">
    <property type="entry name" value="SGNH_hydro_sf"/>
</dbReference>
<dbReference type="Gene3D" id="3.40.50.1110">
    <property type="entry name" value="SGNH hydrolase"/>
    <property type="match status" value="1"/>
</dbReference>
<keyword evidence="2" id="KW-0378">Hydrolase</keyword>